<evidence type="ECO:0000256" key="10">
    <source>
        <dbReference type="ARBA" id="ARBA00023315"/>
    </source>
</evidence>
<evidence type="ECO:0000256" key="4">
    <source>
        <dbReference type="ARBA" id="ARBA00022679"/>
    </source>
</evidence>
<dbReference type="EC" id="2.3.1.-" evidence="11"/>
<dbReference type="SUPFAM" id="SSF69593">
    <property type="entry name" value="Glycerol-3-phosphate (1)-acyltransferase"/>
    <property type="match status" value="1"/>
</dbReference>
<comment type="subcellular location">
    <subcellularLocation>
        <location evidence="1 11">Endoplasmic reticulum membrane</location>
        <topology evidence="1 11">Multi-pass membrane protein</topology>
    </subcellularLocation>
</comment>
<dbReference type="EMBL" id="JAWNGG020000086">
    <property type="protein sequence ID" value="KAK9302950.1"/>
    <property type="molecule type" value="Genomic_DNA"/>
</dbReference>
<dbReference type="InterPro" id="IPR007130">
    <property type="entry name" value="DAGAT"/>
</dbReference>
<dbReference type="GO" id="GO:0019432">
    <property type="term" value="P:triglyceride biosynthetic process"/>
    <property type="evidence" value="ECO:0007669"/>
    <property type="project" value="TreeGrafter"/>
</dbReference>
<dbReference type="PANTHER" id="PTHR12317">
    <property type="entry name" value="DIACYLGLYCEROL O-ACYLTRANSFERASE"/>
    <property type="match status" value="1"/>
</dbReference>
<organism evidence="12 13">
    <name type="scientific">Tetragonisca angustula</name>
    <dbReference type="NCBI Taxonomy" id="166442"/>
    <lineage>
        <taxon>Eukaryota</taxon>
        <taxon>Metazoa</taxon>
        <taxon>Ecdysozoa</taxon>
        <taxon>Arthropoda</taxon>
        <taxon>Hexapoda</taxon>
        <taxon>Insecta</taxon>
        <taxon>Pterygota</taxon>
        <taxon>Neoptera</taxon>
        <taxon>Endopterygota</taxon>
        <taxon>Hymenoptera</taxon>
        <taxon>Apocrita</taxon>
        <taxon>Aculeata</taxon>
        <taxon>Apoidea</taxon>
        <taxon>Anthophila</taxon>
        <taxon>Apidae</taxon>
        <taxon>Tetragonisca</taxon>
    </lineage>
</organism>
<evidence type="ECO:0000256" key="6">
    <source>
        <dbReference type="ARBA" id="ARBA00022824"/>
    </source>
</evidence>
<evidence type="ECO:0000256" key="8">
    <source>
        <dbReference type="ARBA" id="ARBA00023098"/>
    </source>
</evidence>
<proteinExistence type="inferred from homology"/>
<dbReference type="GO" id="GO:0004144">
    <property type="term" value="F:diacylglycerol O-acyltransferase activity"/>
    <property type="evidence" value="ECO:0007669"/>
    <property type="project" value="TreeGrafter"/>
</dbReference>
<keyword evidence="13" id="KW-1185">Reference proteome</keyword>
<keyword evidence="10" id="KW-0012">Acyltransferase</keyword>
<reference evidence="12 13" key="1">
    <citation type="submission" date="2024-05" db="EMBL/GenBank/DDBJ databases">
        <title>The nuclear and mitochondrial genome assemblies of Tetragonisca angustula (Apidae: Meliponini), a tiny yet remarkable pollinator in the Neotropics.</title>
        <authorList>
            <person name="Ferrari R."/>
            <person name="Ricardo P.C."/>
            <person name="Dias F.C."/>
            <person name="Araujo N.S."/>
            <person name="Soares D.O."/>
            <person name="Zhou Q.-S."/>
            <person name="Zhu C.-D."/>
            <person name="Coutinho L."/>
            <person name="Airas M.C."/>
            <person name="Batista T.M."/>
        </authorList>
    </citation>
    <scope>NUCLEOTIDE SEQUENCE [LARGE SCALE GENOMIC DNA]</scope>
    <source>
        <strain evidence="12">ASF017062</strain>
        <tissue evidence="12">Abdomen</tissue>
    </source>
</reference>
<keyword evidence="9 11" id="KW-0472">Membrane</keyword>
<comment type="similarity">
    <text evidence="2 11">Belongs to the diacylglycerol acyltransferase family.</text>
</comment>
<feature type="transmembrane region" description="Helical" evidence="11">
    <location>
        <begin position="21"/>
        <end position="39"/>
    </location>
</feature>
<keyword evidence="7 11" id="KW-1133">Transmembrane helix</keyword>
<feature type="transmembrane region" description="Helical" evidence="11">
    <location>
        <begin position="45"/>
        <end position="69"/>
    </location>
</feature>
<protein>
    <recommendedName>
        <fullName evidence="11">Acyltransferase</fullName>
        <ecNumber evidence="11">2.3.1.-</ecNumber>
    </recommendedName>
</protein>
<name>A0AAW0ZZA1_9HYME</name>
<dbReference type="CDD" id="cd07987">
    <property type="entry name" value="LPLAT_MGAT-like"/>
    <property type="match status" value="1"/>
</dbReference>
<dbReference type="Proteomes" id="UP001432146">
    <property type="component" value="Unassembled WGS sequence"/>
</dbReference>
<evidence type="ECO:0000256" key="9">
    <source>
        <dbReference type="ARBA" id="ARBA00023136"/>
    </source>
</evidence>
<dbReference type="AlphaFoldDB" id="A0AAW0ZZA1"/>
<sequence>MDIFGIKFAPLNVSLKRTLETLAVAVYFSLSVFIVYTGYFGKYVIGIYCIIYTKILRYIVLLYLIWMYYDNNMHYDNLMHVGSKRARFRQWLRTCTLKRYICNYFPVKLVKTTDLDPNKSYLFCSFPHGIACVGIWFAFGTDILGYHQLFPGIEIYIIILDRHWTTPIFREYIRVTYSVDSNEESMNRILSTKPKAPYTGTASVLMPGGAAEMMESKPGTYRVVTKRRKGFVRIALKNDVPIVPVCSFGETNVYDQVRFPEGSFMKKVIIFIRKLVGIPPMILIGWGFFQNYFGFIPRRKPITVVVGSPMELPKIEEPTEEQVNEYHGKFIEHMMDFFEKEKHKYVENAEKVHLEFV</sequence>
<keyword evidence="4 11" id="KW-0808">Transferase</keyword>
<accession>A0AAW0ZZA1</accession>
<keyword evidence="5 11" id="KW-0812">Transmembrane</keyword>
<keyword evidence="3" id="KW-0444">Lipid biosynthesis</keyword>
<comment type="caution">
    <text evidence="12">The sequence shown here is derived from an EMBL/GenBank/DDBJ whole genome shotgun (WGS) entry which is preliminary data.</text>
</comment>
<keyword evidence="8" id="KW-0443">Lipid metabolism</keyword>
<evidence type="ECO:0000256" key="5">
    <source>
        <dbReference type="ARBA" id="ARBA00022692"/>
    </source>
</evidence>
<feature type="transmembrane region" description="Helical" evidence="11">
    <location>
        <begin position="268"/>
        <end position="289"/>
    </location>
</feature>
<dbReference type="PANTHER" id="PTHR12317:SF79">
    <property type="entry name" value="ACYLTRANSFERASE"/>
    <property type="match status" value="1"/>
</dbReference>
<dbReference type="Pfam" id="PF03982">
    <property type="entry name" value="DAGAT"/>
    <property type="match status" value="1"/>
</dbReference>
<evidence type="ECO:0000256" key="2">
    <source>
        <dbReference type="ARBA" id="ARBA00005420"/>
    </source>
</evidence>
<dbReference type="GO" id="GO:0005789">
    <property type="term" value="C:endoplasmic reticulum membrane"/>
    <property type="evidence" value="ECO:0007669"/>
    <property type="project" value="UniProtKB-SubCell"/>
</dbReference>
<evidence type="ECO:0000256" key="1">
    <source>
        <dbReference type="ARBA" id="ARBA00004477"/>
    </source>
</evidence>
<evidence type="ECO:0000313" key="13">
    <source>
        <dbReference type="Proteomes" id="UP001432146"/>
    </source>
</evidence>
<evidence type="ECO:0000313" key="12">
    <source>
        <dbReference type="EMBL" id="KAK9302950.1"/>
    </source>
</evidence>
<evidence type="ECO:0000256" key="3">
    <source>
        <dbReference type="ARBA" id="ARBA00022516"/>
    </source>
</evidence>
<keyword evidence="6 11" id="KW-0256">Endoplasmic reticulum</keyword>
<gene>
    <name evidence="12" type="ORF">QLX08_005217</name>
</gene>
<evidence type="ECO:0000256" key="11">
    <source>
        <dbReference type="RuleBase" id="RU367023"/>
    </source>
</evidence>
<evidence type="ECO:0000256" key="7">
    <source>
        <dbReference type="ARBA" id="ARBA00022989"/>
    </source>
</evidence>